<evidence type="ECO:0000256" key="7">
    <source>
        <dbReference type="PROSITE-ProRule" id="PRU01360"/>
    </source>
</evidence>
<dbReference type="SUPFAM" id="SSF56935">
    <property type="entry name" value="Porins"/>
    <property type="match status" value="1"/>
</dbReference>
<evidence type="ECO:0000313" key="11">
    <source>
        <dbReference type="Proteomes" id="UP000284531"/>
    </source>
</evidence>
<name>A0A419WTH6_9BACT</name>
<keyword evidence="2 7" id="KW-0813">Transport</keyword>
<reference evidence="10 11" key="1">
    <citation type="submission" date="2018-09" db="EMBL/GenBank/DDBJ databases">
        <title>Genomic Encyclopedia of Archaeal and Bacterial Type Strains, Phase II (KMG-II): from individual species to whole genera.</title>
        <authorList>
            <person name="Goeker M."/>
        </authorList>
    </citation>
    <scope>NUCLEOTIDE SEQUENCE [LARGE SCALE GENOMIC DNA]</scope>
    <source>
        <strain evidence="10 11">DSM 21950</strain>
    </source>
</reference>
<keyword evidence="11" id="KW-1185">Reference proteome</keyword>
<dbReference type="SMART" id="SM00965">
    <property type="entry name" value="STN"/>
    <property type="match status" value="1"/>
</dbReference>
<sequence length="1220" mass="136958">MKKCWNDGFRPRKLFKMLLFMKMLALFLLASVMSVSANTLAQDARVTLNLNGADLEQVLWEIHEQTGLIFLYSSEDVEGVKDVSVEAKDETVKSVLKHCLQDSELEYEFKKEAITLRKSVKQNQSAGEAQQEKTRKISGVVVDDQGLSLPGVSVLIKGTTTGVSTNFDGEFTLEIPTSGKSVLLISFIGMQSQEVVVSNQTSLKITMKTDSEQLSEVVVVSDGFRKTDRRLFTGSATTVKAEEAKVAGVVDVGQMLEGKAAGVSVQTVSGTFGAAPKIRVRGASSIYGDQKPLWVVDGVVLEDVVDVSPDDLSSGDAATLISSAVAGLNSDDIEKFEILKDASATALYGARAMNGVIVITTKRGKKGATSVSYSGEFTMRLKPSYSNYNIMNSREQMSVYRELEAKGWLNHAEISRQKNGGIYKKMYDLINTYDPTTGFGLQNTPEARAKFLQKYEMTNTDWFDKLFTNNITQNHSVSLRGGNDKSAFYFSTSYYGDKGWSIADEVDRYTVNANASVQLNEKLKIGFITAGSFRQQKAPGTVSRTEDPINGEYSRDFDINPFSYALNTSRVLRPYDDNGNLEYYRMNYADFNIINEMKNNYLDIDMLDLKLQANIDYELLKGLDLNFVGSIRYVKSTQEHKILENSNMASAYRADETYEIAKNNKFLFKDLEVPNSLPQVVLPKGGFYNRSDNSLLNYYFRGTANWNKIFNETHIVNVMGGTEIKSSNRQNSSFDGVGYQWERGGIPYIDPDFMRHQLQNGVSYYGMQEYRDRFAAFFATGSYSYAGKYTINGTFRYDGSNQLGKSTSARWLPTWNVSGSWNAHEEDFLNDSNTISHLSFRATYGLTASMGAANNSTLVLMNQVTDRPYISEQESQMYIDGLENSELTWEKQYETNVGMDLGLFRNRINLSVDAYQRKGFDLIAYIKTSGIGGEFWKFANYADMESHGIEFTLTTHNIKTDDFKWKTNLTFAYNKNEITKLKSFQNIYNLVKDVGGPLEGYPVRSLFSVQYKGLNNEGLPTFINEEGELTVSDLDFQSTKIDHLKYEGSIDPKVTGGLGNVFTYKNWKLNVFMTYQFGNKVRLRPQFKAKYSDLDAMPKEFYDRWMLKGDEEITDIPTILSQRQYNVNYSKAYNGYNLSTARVADGSFVRMKEISLAYSLPKKLLSGLGFSSASLKVQGSNLFLIHSDDKLNGQDPEFMGSGGVAMPVPKQYTLSVKLGF</sequence>
<dbReference type="Gene3D" id="2.60.40.1120">
    <property type="entry name" value="Carboxypeptidase-like, regulatory domain"/>
    <property type="match status" value="1"/>
</dbReference>
<dbReference type="Gene3D" id="2.170.130.10">
    <property type="entry name" value="TonB-dependent receptor, plug domain"/>
    <property type="match status" value="1"/>
</dbReference>
<dbReference type="Gene3D" id="2.40.170.20">
    <property type="entry name" value="TonB-dependent receptor, beta-barrel domain"/>
    <property type="match status" value="1"/>
</dbReference>
<keyword evidence="8" id="KW-0732">Signal</keyword>
<proteinExistence type="inferred from homology"/>
<dbReference type="InterPro" id="IPR039426">
    <property type="entry name" value="TonB-dep_rcpt-like"/>
</dbReference>
<comment type="subcellular location">
    <subcellularLocation>
        <location evidence="1 7">Cell outer membrane</location>
        <topology evidence="1 7">Multi-pass membrane protein</topology>
    </subcellularLocation>
</comment>
<dbReference type="InterPro" id="IPR008969">
    <property type="entry name" value="CarboxyPept-like_regulatory"/>
</dbReference>
<feature type="chain" id="PRO_5019498160" evidence="8">
    <location>
        <begin position="38"/>
        <end position="1220"/>
    </location>
</feature>
<feature type="domain" description="Secretin/TonB short N-terminal" evidence="9">
    <location>
        <begin position="68"/>
        <end position="119"/>
    </location>
</feature>
<dbReference type="InterPro" id="IPR023996">
    <property type="entry name" value="TonB-dep_OMP_SusC/RagA"/>
</dbReference>
<dbReference type="InterPro" id="IPR023997">
    <property type="entry name" value="TonB-dep_OMP_SusC/RagA_CS"/>
</dbReference>
<evidence type="ECO:0000256" key="1">
    <source>
        <dbReference type="ARBA" id="ARBA00004571"/>
    </source>
</evidence>
<dbReference type="SUPFAM" id="SSF49464">
    <property type="entry name" value="Carboxypeptidase regulatory domain-like"/>
    <property type="match status" value="1"/>
</dbReference>
<keyword evidence="4 7" id="KW-0812">Transmembrane</keyword>
<comment type="caution">
    <text evidence="10">The sequence shown here is derived from an EMBL/GenBank/DDBJ whole genome shotgun (WGS) entry which is preliminary data.</text>
</comment>
<evidence type="ECO:0000256" key="3">
    <source>
        <dbReference type="ARBA" id="ARBA00022452"/>
    </source>
</evidence>
<evidence type="ECO:0000256" key="8">
    <source>
        <dbReference type="SAM" id="SignalP"/>
    </source>
</evidence>
<dbReference type="InterPro" id="IPR036942">
    <property type="entry name" value="Beta-barrel_TonB_sf"/>
</dbReference>
<keyword evidence="5 7" id="KW-0472">Membrane</keyword>
<protein>
    <submittedName>
        <fullName evidence="10">TonB-linked SusC/RagA family outer membrane protein</fullName>
    </submittedName>
</protein>
<dbReference type="AlphaFoldDB" id="A0A419WTH6"/>
<dbReference type="GO" id="GO:0009279">
    <property type="term" value="C:cell outer membrane"/>
    <property type="evidence" value="ECO:0007669"/>
    <property type="project" value="UniProtKB-SubCell"/>
</dbReference>
<evidence type="ECO:0000256" key="4">
    <source>
        <dbReference type="ARBA" id="ARBA00022692"/>
    </source>
</evidence>
<dbReference type="EMBL" id="RAPQ01000011">
    <property type="protein sequence ID" value="RKD98763.1"/>
    <property type="molecule type" value="Genomic_DNA"/>
</dbReference>
<evidence type="ECO:0000256" key="6">
    <source>
        <dbReference type="ARBA" id="ARBA00023237"/>
    </source>
</evidence>
<dbReference type="InterPro" id="IPR037066">
    <property type="entry name" value="Plug_dom_sf"/>
</dbReference>
<comment type="similarity">
    <text evidence="7">Belongs to the TonB-dependent receptor family.</text>
</comment>
<dbReference type="NCBIfam" id="TIGR04057">
    <property type="entry name" value="SusC_RagA_signa"/>
    <property type="match status" value="1"/>
</dbReference>
<dbReference type="Gene3D" id="3.55.50.30">
    <property type="match status" value="1"/>
</dbReference>
<keyword evidence="6 7" id="KW-0998">Cell outer membrane</keyword>
<dbReference type="NCBIfam" id="TIGR04056">
    <property type="entry name" value="OMP_RagA_SusC"/>
    <property type="match status" value="1"/>
</dbReference>
<accession>A0A419WTH6</accession>
<evidence type="ECO:0000313" key="10">
    <source>
        <dbReference type="EMBL" id="RKD98763.1"/>
    </source>
</evidence>
<evidence type="ECO:0000259" key="9">
    <source>
        <dbReference type="SMART" id="SM00965"/>
    </source>
</evidence>
<dbReference type="Pfam" id="PF13715">
    <property type="entry name" value="CarbopepD_reg_2"/>
    <property type="match status" value="1"/>
</dbReference>
<gene>
    <name evidence="10" type="ORF">BXY64_3626</name>
</gene>
<evidence type="ECO:0000256" key="5">
    <source>
        <dbReference type="ARBA" id="ARBA00023136"/>
    </source>
</evidence>
<dbReference type="PROSITE" id="PS52016">
    <property type="entry name" value="TONB_DEPENDENT_REC_3"/>
    <property type="match status" value="1"/>
</dbReference>
<dbReference type="Proteomes" id="UP000284531">
    <property type="component" value="Unassembled WGS sequence"/>
</dbReference>
<dbReference type="InterPro" id="IPR012910">
    <property type="entry name" value="Plug_dom"/>
</dbReference>
<dbReference type="Pfam" id="PF07715">
    <property type="entry name" value="Plug"/>
    <property type="match status" value="1"/>
</dbReference>
<feature type="signal peptide" evidence="8">
    <location>
        <begin position="1"/>
        <end position="37"/>
    </location>
</feature>
<keyword evidence="3 7" id="KW-1134">Transmembrane beta strand</keyword>
<evidence type="ECO:0000256" key="2">
    <source>
        <dbReference type="ARBA" id="ARBA00022448"/>
    </source>
</evidence>
<dbReference type="InterPro" id="IPR011662">
    <property type="entry name" value="Secretin/TonB_short_N"/>
</dbReference>
<organism evidence="10 11">
    <name type="scientific">Marinifilum flexuosum</name>
    <dbReference type="NCBI Taxonomy" id="1117708"/>
    <lineage>
        <taxon>Bacteria</taxon>
        <taxon>Pseudomonadati</taxon>
        <taxon>Bacteroidota</taxon>
        <taxon>Bacteroidia</taxon>
        <taxon>Marinilabiliales</taxon>
        <taxon>Marinifilaceae</taxon>
    </lineage>
</organism>